<dbReference type="OrthoDB" id="9148007at2"/>
<dbReference type="PIRSF" id="PIRSF035009">
    <property type="entry name" value="UCP035009_HSDR_N"/>
    <property type="match status" value="1"/>
</dbReference>
<dbReference type="Pfam" id="PF04313">
    <property type="entry name" value="HSDR_N"/>
    <property type="match status" value="1"/>
</dbReference>
<dbReference type="Proteomes" id="UP000248840">
    <property type="component" value="Unassembled WGS sequence"/>
</dbReference>
<sequence>MDLKDQLKQIGDRFVKMKDQIQTEEATKNAFIMPFLQSLGYDVFNPIEVVPEYITDIGTKKGEKIDYAIFRDGKPAILIECKHWNKNLDLHDGQLLRYFHVSKAKFGILTNGIQFRFYSDLVQPNIMDEKPFMEVNLTDLKESQIEEIKKFHKANFDADAIINNASELKFMNELKQLFQAEIANPSPDFVKHFAKQVYPSIVTAKILEQFTGLTKRAIQHHITDLITERLKSALTKENENEKQMVAEDVELNGEANSKIITTEEELEGFMIVKTILRQHIAVSRIHYRDNQSYFAILLDDNNRKPICRLYFNSSKKYIGIFDKTKKENKTELKSLDAIFELANELKESIENNLVE</sequence>
<dbReference type="InterPro" id="IPR007409">
    <property type="entry name" value="Restrct_endonuc_type1_HsdR_N"/>
</dbReference>
<dbReference type="Gene3D" id="3.90.1570.30">
    <property type="match status" value="1"/>
</dbReference>
<dbReference type="GO" id="GO:0009307">
    <property type="term" value="P:DNA restriction-modification system"/>
    <property type="evidence" value="ECO:0007669"/>
    <property type="project" value="UniProtKB-KW"/>
</dbReference>
<evidence type="ECO:0000259" key="1">
    <source>
        <dbReference type="Pfam" id="PF04313"/>
    </source>
</evidence>
<name>A0A328YU06_9FLAO</name>
<dbReference type="GO" id="GO:0005524">
    <property type="term" value="F:ATP binding"/>
    <property type="evidence" value="ECO:0007669"/>
    <property type="project" value="UniProtKB-KW"/>
</dbReference>
<gene>
    <name evidence="2" type="ORF">CLV55_101392</name>
</gene>
<comment type="caution">
    <text evidence="2">The sequence shown here is derived from an EMBL/GenBank/DDBJ whole genome shotgun (WGS) entry which is preliminary data.</text>
</comment>
<evidence type="ECO:0000313" key="3">
    <source>
        <dbReference type="Proteomes" id="UP000248840"/>
    </source>
</evidence>
<dbReference type="RefSeq" id="WP_112112052.1">
    <property type="nucleotide sequence ID" value="NZ_QLSZ01000001.1"/>
</dbReference>
<dbReference type="AlphaFoldDB" id="A0A328YU06"/>
<dbReference type="GO" id="GO:0003677">
    <property type="term" value="F:DNA binding"/>
    <property type="evidence" value="ECO:0007669"/>
    <property type="project" value="UniProtKB-KW"/>
</dbReference>
<feature type="domain" description="Restriction endonuclease type I HsdR N-terminal" evidence="1">
    <location>
        <begin position="60"/>
        <end position="123"/>
    </location>
</feature>
<proteinExistence type="predicted"/>
<evidence type="ECO:0000313" key="2">
    <source>
        <dbReference type="EMBL" id="RAR75692.1"/>
    </source>
</evidence>
<dbReference type="EMBL" id="QLSZ01000001">
    <property type="protein sequence ID" value="RAR75692.1"/>
    <property type="molecule type" value="Genomic_DNA"/>
</dbReference>
<protein>
    <recommendedName>
        <fullName evidence="1">Restriction endonuclease type I HsdR N-terminal domain-containing protein</fullName>
    </recommendedName>
</protein>
<accession>A0A328YU06</accession>
<dbReference type="GO" id="GO:0009035">
    <property type="term" value="F:type I site-specific deoxyribonuclease activity"/>
    <property type="evidence" value="ECO:0007669"/>
    <property type="project" value="UniProtKB-EC"/>
</dbReference>
<organism evidence="2 3">
    <name type="scientific">Flavobacterium aciduliphilum</name>
    <dbReference type="NCBI Taxonomy" id="1101402"/>
    <lineage>
        <taxon>Bacteria</taxon>
        <taxon>Pseudomonadati</taxon>
        <taxon>Bacteroidota</taxon>
        <taxon>Flavobacteriia</taxon>
        <taxon>Flavobacteriales</taxon>
        <taxon>Flavobacteriaceae</taxon>
        <taxon>Flavobacterium</taxon>
    </lineage>
</organism>
<keyword evidence="3" id="KW-1185">Reference proteome</keyword>
<dbReference type="InterPro" id="IPR017035">
    <property type="entry name" value="UCP035009_HsdR_All3000-type"/>
</dbReference>
<reference evidence="2 3" key="1">
    <citation type="submission" date="2018-06" db="EMBL/GenBank/DDBJ databases">
        <title>Genomic Encyclopedia of Archaeal and Bacterial Type Strains, Phase II (KMG-II): from individual species to whole genera.</title>
        <authorList>
            <person name="Goeker M."/>
        </authorList>
    </citation>
    <scope>NUCLEOTIDE SEQUENCE [LARGE SCALE GENOMIC DNA]</scope>
    <source>
        <strain evidence="2 3">DSM 25663</strain>
    </source>
</reference>